<organism evidence="3 4">
    <name type="scientific">Minwuia thermotolerans</name>
    <dbReference type="NCBI Taxonomy" id="2056226"/>
    <lineage>
        <taxon>Bacteria</taxon>
        <taxon>Pseudomonadati</taxon>
        <taxon>Pseudomonadota</taxon>
        <taxon>Alphaproteobacteria</taxon>
        <taxon>Minwuiales</taxon>
        <taxon>Minwuiaceae</taxon>
        <taxon>Minwuia</taxon>
    </lineage>
</organism>
<dbReference type="Proteomes" id="UP000229498">
    <property type="component" value="Unassembled WGS sequence"/>
</dbReference>
<feature type="chain" id="PRO_5014870488" evidence="1">
    <location>
        <begin position="28"/>
        <end position="288"/>
    </location>
</feature>
<dbReference type="CDD" id="cd11614">
    <property type="entry name" value="SAF_CpaB_FlgA_like"/>
    <property type="match status" value="1"/>
</dbReference>
<proteinExistence type="predicted"/>
<evidence type="ECO:0000313" key="4">
    <source>
        <dbReference type="Proteomes" id="UP000229498"/>
    </source>
</evidence>
<evidence type="ECO:0000313" key="3">
    <source>
        <dbReference type="EMBL" id="PJK29715.1"/>
    </source>
</evidence>
<feature type="signal peptide" evidence="1">
    <location>
        <begin position="1"/>
        <end position="27"/>
    </location>
</feature>
<dbReference type="InterPro" id="IPR017592">
    <property type="entry name" value="Pilus_assmbl_Flp-typ_CpaB"/>
</dbReference>
<dbReference type="EMBL" id="PHIG01000032">
    <property type="protein sequence ID" value="PJK29715.1"/>
    <property type="molecule type" value="Genomic_DNA"/>
</dbReference>
<evidence type="ECO:0000256" key="1">
    <source>
        <dbReference type="SAM" id="SignalP"/>
    </source>
</evidence>
<dbReference type="NCBIfam" id="TIGR03177">
    <property type="entry name" value="pilus_cpaB"/>
    <property type="match status" value="1"/>
</dbReference>
<dbReference type="Pfam" id="PF16976">
    <property type="entry name" value="RcpC"/>
    <property type="match status" value="1"/>
</dbReference>
<keyword evidence="1" id="KW-0732">Signal</keyword>
<dbReference type="InterPro" id="IPR013974">
    <property type="entry name" value="SAF"/>
</dbReference>
<dbReference type="AlphaFoldDB" id="A0A2M9G1Y9"/>
<gene>
    <name evidence="3" type="primary">cpaB</name>
    <name evidence="3" type="ORF">CVT23_11790</name>
</gene>
<name>A0A2M9G1Y9_9PROT</name>
<protein>
    <submittedName>
        <fullName evidence="3">Flp pilus assembly protein CpaB</fullName>
    </submittedName>
</protein>
<dbReference type="Pfam" id="PF08666">
    <property type="entry name" value="SAF"/>
    <property type="match status" value="1"/>
</dbReference>
<accession>A0A2M9G1Y9</accession>
<dbReference type="InterPro" id="IPR031571">
    <property type="entry name" value="RcpC_dom"/>
</dbReference>
<dbReference type="SMART" id="SM00858">
    <property type="entry name" value="SAF"/>
    <property type="match status" value="1"/>
</dbReference>
<feature type="domain" description="SAF" evidence="2">
    <location>
        <begin position="51"/>
        <end position="117"/>
    </location>
</feature>
<sequence>MFMNFRLILAGAVALSAAGGAAWLANAALSAPPPAAPAPVVQTVPQPASTVEVLVSARPIRAGDLLQADDVRWQAWPKDAMTETYVVRAGESAPEVAGRVSPTAIAAGLPIVPDALIRPGERGFLAAVLPPGHRATTIPIDATTGVAGFVFPGDRVDLILTFSVDGERGDSLASQTVLHDLRVLAIDQKMVQQDGHAAISKTATLEVTPEQAEKIALALQLGRLSLSLRAVTAGSETDATSLSPLAGYTVAGDVSPLFNKRVATNGAGKSPVRRVTVMRGGEASEVEF</sequence>
<keyword evidence="4" id="KW-1185">Reference proteome</keyword>
<comment type="caution">
    <text evidence="3">The sequence shown here is derived from an EMBL/GenBank/DDBJ whole genome shotgun (WGS) entry which is preliminary data.</text>
</comment>
<reference evidence="3 4" key="1">
    <citation type="submission" date="2017-11" db="EMBL/GenBank/DDBJ databases">
        <title>Draft genome sequence of Rhizobiales bacterium SY3-13.</title>
        <authorList>
            <person name="Sun C."/>
        </authorList>
    </citation>
    <scope>NUCLEOTIDE SEQUENCE [LARGE SCALE GENOMIC DNA]</scope>
    <source>
        <strain evidence="3 4">SY3-13</strain>
    </source>
</reference>
<evidence type="ECO:0000259" key="2">
    <source>
        <dbReference type="SMART" id="SM00858"/>
    </source>
</evidence>